<protein>
    <submittedName>
        <fullName evidence="2">Uncharacterized protein</fullName>
    </submittedName>
</protein>
<dbReference type="InterPro" id="IPR044218">
    <property type="entry name" value="SWEETIE"/>
</dbReference>
<feature type="region of interest" description="Disordered" evidence="1">
    <location>
        <begin position="73"/>
        <end position="132"/>
    </location>
</feature>
<organism evidence="2">
    <name type="scientific">Auxenochlorella protothecoides</name>
    <name type="common">Green microalga</name>
    <name type="synonym">Chlorella protothecoides</name>
    <dbReference type="NCBI Taxonomy" id="3075"/>
    <lineage>
        <taxon>Eukaryota</taxon>
        <taxon>Viridiplantae</taxon>
        <taxon>Chlorophyta</taxon>
        <taxon>core chlorophytes</taxon>
        <taxon>Trebouxiophyceae</taxon>
        <taxon>Chlorellales</taxon>
        <taxon>Chlorellaceae</taxon>
        <taxon>Auxenochlorella</taxon>
    </lineage>
</organism>
<feature type="compositionally biased region" description="Acidic residues" evidence="1">
    <location>
        <begin position="936"/>
        <end position="945"/>
    </location>
</feature>
<dbReference type="EMBL" id="GDKF01009772">
    <property type="protein sequence ID" value="JAT68850.1"/>
    <property type="molecule type" value="Transcribed_RNA"/>
</dbReference>
<feature type="non-terminal residue" evidence="2">
    <location>
        <position position="1"/>
    </location>
</feature>
<evidence type="ECO:0000313" key="2">
    <source>
        <dbReference type="EMBL" id="JAT68850.1"/>
    </source>
</evidence>
<name>A0A1D1ZPF2_AUXPR</name>
<dbReference type="AlphaFoldDB" id="A0A1D1ZPF2"/>
<proteinExistence type="predicted"/>
<feature type="region of interest" description="Disordered" evidence="1">
    <location>
        <begin position="921"/>
        <end position="945"/>
    </location>
</feature>
<feature type="compositionally biased region" description="Basic and acidic residues" evidence="1">
    <location>
        <begin position="83"/>
        <end position="97"/>
    </location>
</feature>
<feature type="compositionally biased region" description="Basic and acidic residues" evidence="1">
    <location>
        <begin position="106"/>
        <end position="119"/>
    </location>
</feature>
<accession>A0A1D1ZPF2</accession>
<sequence length="945" mass="92810">LRTLRHLAERDAAAVLAWPGDLPAALVGALDAETRPELAAQAEATLGTLLRAGAAAAPSRWLALAGGVVLEGAEGQGAGGGLDDGRDGRGDGDKERDGDEDGVGAQDDRARREAGRGDGHAPGPDAGVQAGPRPRLGTRLFLADCLAGLPLLAASADARHVDPVAAAGAAGRDWLVQRLEQLVHVGFVEATGQLEALRPPGVALLVVVVRVFAGVRDPLAEGGEPLLGQYEAQLVSAIRTSLAPEAGADLRAAGAALGAAFVCAGLGDRDPVVLRRVLGMLCSALRPARPGPGAARHAEWVGLASRAACVAAHARCACHAAMAATSGVRGEVARAQAPHAALLRTAWTGAAQDWFAARAGTRSGDAPPSRLAAALGEAAVALPAAPPASCTGQLAGSLPAAQDLEAALTAIAAAVLASTGGRGEVASGEQRSDAAASTGLHPGLADLGIMALSAAAAEAGPGQGPHAAGPPDAERRASDVALALRVLIWLVEARAIDPARREEEVLPLLLGVARGAGPRPGQPAAPALEAVRLVARLLCAEGAGQGSEQAQTVLLACLRAVHLHAEAGADPAVSAAAGAVLEALGSCGDPRRLLTAGLAGLRGGAALRRPAALAVARACGLLTTQQGSGSGTVGYSGPESGLPSVSALLDMAVGEVASGTEEVAGQGSDGDSAVALISALLSLGEAASALGAGTRCTEEAASAGALEDRSSPATARCLRALHALASSPAATAAVHQAVTDNLARPGAGRGWALRCGAAVLAPSLDAARAAMLAGPQGMRGASDALAGLRSAARLAVLTANAAAVAGRPDLQPALLGRLLPVLVAAGEAEAGSSSQSLPRAARALATQLAAAPATAAPFSAAVAAAAPELRARLAAALQRGAEAGETPAAGRDEGEGTAAVPRPAIALKSFGGGGLARPPAFSRSAGVKASLGPADNSDEDGWGDD</sequence>
<gene>
    <name evidence="2" type="ORF">g.12946</name>
</gene>
<reference evidence="2" key="1">
    <citation type="submission" date="2015-08" db="EMBL/GenBank/DDBJ databases">
        <authorList>
            <person name="Babu N.S."/>
            <person name="Beckwith C.J."/>
            <person name="Beseler K.G."/>
            <person name="Brison A."/>
            <person name="Carone J.V."/>
            <person name="Caskin T.P."/>
            <person name="Diamond M."/>
            <person name="Durham M.E."/>
            <person name="Foxe J.M."/>
            <person name="Go M."/>
            <person name="Henderson B.A."/>
            <person name="Jones I.B."/>
            <person name="McGettigan J.A."/>
            <person name="Micheletti S.J."/>
            <person name="Nasrallah M.E."/>
            <person name="Ortiz D."/>
            <person name="Piller C.R."/>
            <person name="Privatt S.R."/>
            <person name="Schneider S.L."/>
            <person name="Sharp S."/>
            <person name="Smith T.C."/>
            <person name="Stanton J.D."/>
            <person name="Ullery H.E."/>
            <person name="Wilson R.J."/>
            <person name="Serrano M.G."/>
            <person name="Buck G."/>
            <person name="Lee V."/>
            <person name="Wang Y."/>
            <person name="Carvalho R."/>
            <person name="Voegtly L."/>
            <person name="Shi R."/>
            <person name="Duckworth R."/>
            <person name="Johnson A."/>
            <person name="Loviza R."/>
            <person name="Walstead R."/>
            <person name="Shah Z."/>
            <person name="Kiflezghi M."/>
            <person name="Wade K."/>
            <person name="Ball S.L."/>
            <person name="Bradley K.W."/>
            <person name="Asai D.J."/>
            <person name="Bowman C.A."/>
            <person name="Russell D.A."/>
            <person name="Pope W.H."/>
            <person name="Jacobs-Sera D."/>
            <person name="Hendrix R.W."/>
            <person name="Hatfull G.F."/>
        </authorList>
    </citation>
    <scope>NUCLEOTIDE SEQUENCE</scope>
</reference>
<dbReference type="PANTHER" id="PTHR46975:SF2">
    <property type="entry name" value="PROTEIN SWEETIE"/>
    <property type="match status" value="1"/>
</dbReference>
<evidence type="ECO:0000256" key="1">
    <source>
        <dbReference type="SAM" id="MobiDB-lite"/>
    </source>
</evidence>
<feature type="region of interest" description="Disordered" evidence="1">
    <location>
        <begin position="883"/>
        <end position="902"/>
    </location>
</feature>
<dbReference type="PANTHER" id="PTHR46975">
    <property type="entry name" value="PROTEIN SWEETIE"/>
    <property type="match status" value="1"/>
</dbReference>
<dbReference type="Pfam" id="PF20210">
    <property type="entry name" value="Laa1_Sip1_HTR5"/>
    <property type="match status" value="1"/>
</dbReference>
<dbReference type="InterPro" id="IPR046837">
    <property type="entry name" value="Laa1/Sip1/HEATR5-like_HEAT"/>
</dbReference>
<dbReference type="GO" id="GO:0005975">
    <property type="term" value="P:carbohydrate metabolic process"/>
    <property type="evidence" value="ECO:0007669"/>
    <property type="project" value="InterPro"/>
</dbReference>